<keyword evidence="2" id="KW-0732">Signal</keyword>
<proteinExistence type="predicted"/>
<keyword evidence="4" id="KW-1185">Reference proteome</keyword>
<accession>A0A344PML3</accession>
<gene>
    <name evidence="3" type="ORF">DRW48_13805</name>
</gene>
<dbReference type="RefSeq" id="WP_114076935.1">
    <property type="nucleotide sequence ID" value="NZ_CP030918.1"/>
</dbReference>
<dbReference type="EMBL" id="CP030918">
    <property type="protein sequence ID" value="AXC50618.1"/>
    <property type="molecule type" value="Genomic_DNA"/>
</dbReference>
<evidence type="ECO:0008006" key="5">
    <source>
        <dbReference type="Google" id="ProtNLM"/>
    </source>
</evidence>
<protein>
    <recommendedName>
        <fullName evidence="5">Antifreeze protein</fullName>
    </recommendedName>
</protein>
<organism evidence="3 4">
    <name type="scientific">Paracoccus suum</name>
    <dbReference type="NCBI Taxonomy" id="2259340"/>
    <lineage>
        <taxon>Bacteria</taxon>
        <taxon>Pseudomonadati</taxon>
        <taxon>Pseudomonadota</taxon>
        <taxon>Alphaproteobacteria</taxon>
        <taxon>Rhodobacterales</taxon>
        <taxon>Paracoccaceae</taxon>
        <taxon>Paracoccus</taxon>
    </lineage>
</organism>
<evidence type="ECO:0000313" key="3">
    <source>
        <dbReference type="EMBL" id="AXC50618.1"/>
    </source>
</evidence>
<dbReference type="OrthoDB" id="7929427at2"/>
<evidence type="ECO:0000313" key="4">
    <source>
        <dbReference type="Proteomes" id="UP000252023"/>
    </source>
</evidence>
<dbReference type="Proteomes" id="UP000252023">
    <property type="component" value="Chromosome"/>
</dbReference>
<dbReference type="AlphaFoldDB" id="A0A344PML3"/>
<feature type="region of interest" description="Disordered" evidence="1">
    <location>
        <begin position="35"/>
        <end position="72"/>
    </location>
</feature>
<reference evidence="4" key="1">
    <citation type="submission" date="2018-07" db="EMBL/GenBank/DDBJ databases">
        <title>Genome sequencing of Paracoccus sp. SC2-6.</title>
        <authorList>
            <person name="Heo J."/>
            <person name="Kim S.-J."/>
            <person name="Kwon S.-W."/>
        </authorList>
    </citation>
    <scope>NUCLEOTIDE SEQUENCE [LARGE SCALE GENOMIC DNA]</scope>
    <source>
        <strain evidence="4">SC2-6</strain>
    </source>
</reference>
<evidence type="ECO:0000256" key="1">
    <source>
        <dbReference type="SAM" id="MobiDB-lite"/>
    </source>
</evidence>
<dbReference type="KEGG" id="pars:DRW48_13805"/>
<feature type="signal peptide" evidence="2">
    <location>
        <begin position="1"/>
        <end position="23"/>
    </location>
</feature>
<sequence length="539" mass="54791">MRWIKPAPALTAALLIASAPAGAAPLAASDLLKGGAAPGSPVSAWRPGDPIPREAGRRAPRRPADLGNDTVATDVRVPPVGVRRLDGPDADRAGTVSAHAAGLPRDLWAGADGAAVTQAINDARPRLPATQRALRAILVAQLDPPQSGTGGSVTAAGQLFLARVDRLLALGAVDAATQLMDAAGPGDAQRQRRRFDAALLIGDEGRACEAMAARPGAAPDMAARLFCLARSGDWAAAALGLRGAEAMNLIEPGIAARLAAFLDDAGTDAGTEVPPPDPVTPLDFRLLAAIGQPLPTTELPPAFAYADLVPEGGWKARLDAAERLARLGSLAPTRLRDIYGEERPAASGGVWDRVSAMQALDAALDAQGPSAVAAALPRAIDKMGAAGLTAPLAAMVVPELLRMQLPGDAGRQALHLALYEADILGPKVFAALPEPGDPADVWLLAVARQAPLPPQGAPTEPLGAALAAALTGPAEPHPTGEAAGLALLRALADVDAGLDGDIARAEKGVRTLRALGREATARGAALQLILAPALKAQRG</sequence>
<evidence type="ECO:0000256" key="2">
    <source>
        <dbReference type="SAM" id="SignalP"/>
    </source>
</evidence>
<name>A0A344PML3_9RHOB</name>
<feature type="chain" id="PRO_5016888875" description="Antifreeze protein" evidence="2">
    <location>
        <begin position="24"/>
        <end position="539"/>
    </location>
</feature>